<dbReference type="AlphaFoldDB" id="A0A9P4K093"/>
<dbReference type="OrthoDB" id="5386682at2759"/>
<sequence>MIQQYDATDPKDRVYGLLGLPSSDSSPDGRPFIEPNHNLSVKDVYRAVALRIIEAEGNLSLLLSVQHGPGFCSSQESWLPRWDRAPFTKLILSSDDALCHKADRGILMDRSILNDRNCPSVRGLDAGIVVTLFRSWKTTIFK</sequence>
<gene>
    <name evidence="1" type="ORF">CC78DRAFT_536363</name>
</gene>
<comment type="caution">
    <text evidence="1">The sequence shown here is derived from an EMBL/GenBank/DDBJ whole genome shotgun (WGS) entry which is preliminary data.</text>
</comment>
<accession>A0A9P4K093</accession>
<reference evidence="2" key="1">
    <citation type="journal article" date="2020" name="Stud. Mycol.">
        <title>101 Dothideomycetes genomes: A test case for predicting lifestyles and emergence of pathogens.</title>
        <authorList>
            <person name="Haridas S."/>
            <person name="Albert R."/>
            <person name="Binder M."/>
            <person name="Bloem J."/>
            <person name="LaButti K."/>
            <person name="Salamov A."/>
            <person name="Andreopoulos B."/>
            <person name="Baker S."/>
            <person name="Barry K."/>
            <person name="Bills G."/>
            <person name="Bluhm B."/>
            <person name="Cannon C."/>
            <person name="Castanera R."/>
            <person name="Culley D."/>
            <person name="Daum C."/>
            <person name="Ezra D."/>
            <person name="Gonzalez J."/>
            <person name="Henrissat B."/>
            <person name="Kuo A."/>
            <person name="Liang C."/>
            <person name="Lipzen A."/>
            <person name="Lutzoni F."/>
            <person name="Magnuson J."/>
            <person name="Mondo S."/>
            <person name="Nolan M."/>
            <person name="Ohm R."/>
            <person name="Pangilinan J."/>
            <person name="Park H.-J."/>
            <person name="Ramirez L."/>
            <person name="Alfaro M."/>
            <person name="Sun H."/>
            <person name="Tritt A."/>
            <person name="Yoshinaga Y."/>
            <person name="Zwiers L.-H."/>
            <person name="Turgeon B."/>
            <person name="Goodwin S."/>
            <person name="Spatafora J."/>
            <person name="Crous P."/>
            <person name="Grigoriev I."/>
        </authorList>
    </citation>
    <scope>NUCLEOTIDE SEQUENCE [LARGE SCALE GENOMIC DNA]</scope>
    <source>
        <strain evidence="2">CBS 304.66</strain>
    </source>
</reference>
<dbReference type="EMBL" id="ML986680">
    <property type="protein sequence ID" value="KAF2260484.1"/>
    <property type="molecule type" value="Genomic_DNA"/>
</dbReference>
<dbReference type="Proteomes" id="UP000800093">
    <property type="component" value="Unassembled WGS sequence"/>
</dbReference>
<keyword evidence="2" id="KW-1185">Reference proteome</keyword>
<evidence type="ECO:0000313" key="1">
    <source>
        <dbReference type="EMBL" id="KAF2260484.1"/>
    </source>
</evidence>
<organism evidence="1 2">
    <name type="scientific">Lojkania enalia</name>
    <dbReference type="NCBI Taxonomy" id="147567"/>
    <lineage>
        <taxon>Eukaryota</taxon>
        <taxon>Fungi</taxon>
        <taxon>Dikarya</taxon>
        <taxon>Ascomycota</taxon>
        <taxon>Pezizomycotina</taxon>
        <taxon>Dothideomycetes</taxon>
        <taxon>Pleosporomycetidae</taxon>
        <taxon>Pleosporales</taxon>
        <taxon>Pleosporales incertae sedis</taxon>
        <taxon>Lojkania</taxon>
    </lineage>
</organism>
<name>A0A9P4K093_9PLEO</name>
<protein>
    <submittedName>
        <fullName evidence="1">Uncharacterized protein</fullName>
    </submittedName>
</protein>
<evidence type="ECO:0000313" key="2">
    <source>
        <dbReference type="Proteomes" id="UP000800093"/>
    </source>
</evidence>
<proteinExistence type="predicted"/>